<sequence>MTKWLLLCIHIIELTCHKITATQRTSLMYTRILVFDMGSMAGYLQRVRFGQFRNTPPVTFSLIILASSI</sequence>
<feature type="chain" id="PRO_5026351362" evidence="1">
    <location>
        <begin position="22"/>
        <end position="69"/>
    </location>
</feature>
<feature type="signal peptide" evidence="1">
    <location>
        <begin position="1"/>
        <end position="21"/>
    </location>
</feature>
<dbReference type="EMBL" id="GIKN01002220">
    <property type="protein sequence ID" value="NIE44493.1"/>
    <property type="molecule type" value="Transcribed_RNA"/>
</dbReference>
<proteinExistence type="predicted"/>
<reference evidence="2" key="1">
    <citation type="submission" date="2020-03" db="EMBL/GenBank/DDBJ databases">
        <title>A transcriptome and proteome of the tick Rhipicephalus microplus shaped by the genetic composition of its hosts and developmental stage.</title>
        <authorList>
            <person name="Garcia G.R."/>
            <person name="Ribeiro J.M.C."/>
            <person name="Maruyama S.R."/>
            <person name="Gardinasse L.G."/>
            <person name="Nelson K."/>
            <person name="Ferreira B.R."/>
            <person name="Andrade T.G."/>
            <person name="Santos I.K.F.M."/>
        </authorList>
    </citation>
    <scope>NUCLEOTIDE SEQUENCE</scope>
    <source>
        <strain evidence="2">NSGR</strain>
        <tissue evidence="2">Salivary glands</tissue>
    </source>
</reference>
<evidence type="ECO:0000313" key="2">
    <source>
        <dbReference type="EMBL" id="NIE44493.1"/>
    </source>
</evidence>
<dbReference type="AlphaFoldDB" id="A0A6G5A2P3"/>
<name>A0A6G5A2P3_RHIMP</name>
<keyword evidence="1" id="KW-0732">Signal</keyword>
<evidence type="ECO:0000256" key="1">
    <source>
        <dbReference type="SAM" id="SignalP"/>
    </source>
</evidence>
<accession>A0A6G5A2P3</accession>
<protein>
    <submittedName>
        <fullName evidence="2">Putative secreted protein</fullName>
    </submittedName>
</protein>
<organism evidence="2">
    <name type="scientific">Rhipicephalus microplus</name>
    <name type="common">Cattle tick</name>
    <name type="synonym">Boophilus microplus</name>
    <dbReference type="NCBI Taxonomy" id="6941"/>
    <lineage>
        <taxon>Eukaryota</taxon>
        <taxon>Metazoa</taxon>
        <taxon>Ecdysozoa</taxon>
        <taxon>Arthropoda</taxon>
        <taxon>Chelicerata</taxon>
        <taxon>Arachnida</taxon>
        <taxon>Acari</taxon>
        <taxon>Parasitiformes</taxon>
        <taxon>Ixodida</taxon>
        <taxon>Ixodoidea</taxon>
        <taxon>Ixodidae</taxon>
        <taxon>Rhipicephalinae</taxon>
        <taxon>Rhipicephalus</taxon>
        <taxon>Boophilus</taxon>
    </lineage>
</organism>